<reference evidence="3 4" key="1">
    <citation type="submission" date="2024-09" db="EMBL/GenBank/DDBJ databases">
        <title>The Natural Products Discovery Center: Release of the First 8490 Sequenced Strains for Exploring Actinobacteria Biosynthetic Diversity.</title>
        <authorList>
            <person name="Kalkreuter E."/>
            <person name="Kautsar S.A."/>
            <person name="Yang D."/>
            <person name="Bader C.D."/>
            <person name="Teijaro C.N."/>
            <person name="Fluegel L."/>
            <person name="Davis C.M."/>
            <person name="Simpson J.R."/>
            <person name="Lauterbach L."/>
            <person name="Steele A.D."/>
            <person name="Gui C."/>
            <person name="Meng S."/>
            <person name="Li G."/>
            <person name="Viehrig K."/>
            <person name="Ye F."/>
            <person name="Su P."/>
            <person name="Kiefer A.F."/>
            <person name="Nichols A."/>
            <person name="Cepeda A.J."/>
            <person name="Yan W."/>
            <person name="Fan B."/>
            <person name="Jiang Y."/>
            <person name="Adhikari A."/>
            <person name="Zheng C.-J."/>
            <person name="Schuster L."/>
            <person name="Cowan T.M."/>
            <person name="Smanski M.J."/>
            <person name="Chevrette M.G."/>
            <person name="De Carvalho L.P.S."/>
            <person name="Shen B."/>
        </authorList>
    </citation>
    <scope>NUCLEOTIDE SEQUENCE [LARGE SCALE GENOMIC DNA]</scope>
    <source>
        <strain evidence="3 4">NPDC057399</strain>
    </source>
</reference>
<gene>
    <name evidence="3" type="ORF">ACFU0X_06830</name>
</gene>
<proteinExistence type="predicted"/>
<evidence type="ECO:0000313" key="3">
    <source>
        <dbReference type="EMBL" id="MFE7962752.1"/>
    </source>
</evidence>
<dbReference type="EMBL" id="JBHVBU010000012">
    <property type="protein sequence ID" value="MFE7962752.1"/>
    <property type="molecule type" value="Genomic_DNA"/>
</dbReference>
<dbReference type="RefSeq" id="WP_381725608.1">
    <property type="nucleotide sequence ID" value="NZ_JBHVBU010000012.1"/>
</dbReference>
<comment type="caution">
    <text evidence="3">The sequence shown here is derived from an EMBL/GenBank/DDBJ whole genome shotgun (WGS) entry which is preliminary data.</text>
</comment>
<feature type="compositionally biased region" description="Polar residues" evidence="1">
    <location>
        <begin position="117"/>
        <end position="131"/>
    </location>
</feature>
<accession>A0ABW6JBN4</accession>
<evidence type="ECO:0000259" key="2">
    <source>
        <dbReference type="Pfam" id="PF03771"/>
    </source>
</evidence>
<sequence length="273" mass="30003">MPLSERQLDVFADKHAGQMPFDTSPRHLAGPGDARHVTHGLAAAGWATVSDPLSAEIVMASPDHRYRLQFDPQSATSAWWRLRAAPGGNDHGWYAEFGELVPAEVLAGLTDALIARSSPQSDPWQPVTSAGWQHDDAGTALSPDSLCRIEHRPMSEFHERPSWHIEVRTSSDESFPGPRIWHAYLDEHVPDHLVGAFLGALADLRPLQRGMFDRTAHHRAVQDPSPMRPQQVVDAHTARVKTIRAQARAGRRQQTAPATAPAPTTAVQPAARR</sequence>
<evidence type="ECO:0000313" key="4">
    <source>
        <dbReference type="Proteomes" id="UP001600650"/>
    </source>
</evidence>
<evidence type="ECO:0000256" key="1">
    <source>
        <dbReference type="SAM" id="MobiDB-lite"/>
    </source>
</evidence>
<organism evidence="3 4">
    <name type="scientific">Streptomyces cellulosae</name>
    <dbReference type="NCBI Taxonomy" id="1968"/>
    <lineage>
        <taxon>Bacteria</taxon>
        <taxon>Bacillati</taxon>
        <taxon>Actinomycetota</taxon>
        <taxon>Actinomycetes</taxon>
        <taxon>Kitasatosporales</taxon>
        <taxon>Streptomycetaceae</taxon>
        <taxon>Streptomyces</taxon>
    </lineage>
</organism>
<keyword evidence="4" id="KW-1185">Reference proteome</keyword>
<feature type="domain" description="DUF317" evidence="2">
    <location>
        <begin position="142"/>
        <end position="206"/>
    </location>
</feature>
<dbReference type="InterPro" id="IPR005523">
    <property type="entry name" value="DUF317_SPDY"/>
</dbReference>
<protein>
    <submittedName>
        <fullName evidence="3">DUF317 domain-containing protein</fullName>
    </submittedName>
</protein>
<feature type="region of interest" description="Disordered" evidence="1">
    <location>
        <begin position="246"/>
        <end position="273"/>
    </location>
</feature>
<feature type="domain" description="DUF317" evidence="2">
    <location>
        <begin position="61"/>
        <end position="119"/>
    </location>
</feature>
<name>A0ABW6JBN4_STRCE</name>
<dbReference type="Proteomes" id="UP001600650">
    <property type="component" value="Unassembled WGS sequence"/>
</dbReference>
<feature type="region of interest" description="Disordered" evidence="1">
    <location>
        <begin position="117"/>
        <end position="136"/>
    </location>
</feature>
<dbReference type="Pfam" id="PF03771">
    <property type="entry name" value="SPDY"/>
    <property type="match status" value="2"/>
</dbReference>